<evidence type="ECO:0000256" key="1">
    <source>
        <dbReference type="SAM" id="MobiDB-lite"/>
    </source>
</evidence>
<reference evidence="3" key="1">
    <citation type="journal article" date="2020" name="Stud. Mycol.">
        <title>101 Dothideomycetes genomes: a test case for predicting lifestyles and emergence of pathogens.</title>
        <authorList>
            <person name="Haridas S."/>
            <person name="Albert R."/>
            <person name="Binder M."/>
            <person name="Bloem J."/>
            <person name="Labutti K."/>
            <person name="Salamov A."/>
            <person name="Andreopoulos B."/>
            <person name="Baker S."/>
            <person name="Barry K."/>
            <person name="Bills G."/>
            <person name="Bluhm B."/>
            <person name="Cannon C."/>
            <person name="Castanera R."/>
            <person name="Culley D."/>
            <person name="Daum C."/>
            <person name="Ezra D."/>
            <person name="Gonzalez J."/>
            <person name="Henrissat B."/>
            <person name="Kuo A."/>
            <person name="Liang C."/>
            <person name="Lipzen A."/>
            <person name="Lutzoni F."/>
            <person name="Magnuson J."/>
            <person name="Mondo S."/>
            <person name="Nolan M."/>
            <person name="Ohm R."/>
            <person name="Pangilinan J."/>
            <person name="Park H.-J."/>
            <person name="Ramirez L."/>
            <person name="Alfaro M."/>
            <person name="Sun H."/>
            <person name="Tritt A."/>
            <person name="Yoshinaga Y."/>
            <person name="Zwiers L.-H."/>
            <person name="Turgeon B."/>
            <person name="Goodwin S."/>
            <person name="Spatafora J."/>
            <person name="Crous P."/>
            <person name="Grigoriev I."/>
        </authorList>
    </citation>
    <scope>NUCLEOTIDE SEQUENCE</scope>
    <source>
        <strain evidence="3">SCOH1-5</strain>
    </source>
</reference>
<dbReference type="PROSITE" id="PS50181">
    <property type="entry name" value="FBOX"/>
    <property type="match status" value="1"/>
</dbReference>
<keyword evidence="4" id="KW-1185">Reference proteome</keyword>
<dbReference type="Pfam" id="PF00646">
    <property type="entry name" value="F-box"/>
    <property type="match status" value="1"/>
</dbReference>
<evidence type="ECO:0000313" key="3">
    <source>
        <dbReference type="EMBL" id="KAF2215211.1"/>
    </source>
</evidence>
<accession>A0A6A6FP73</accession>
<dbReference type="OrthoDB" id="3647480at2759"/>
<evidence type="ECO:0000259" key="2">
    <source>
        <dbReference type="PROSITE" id="PS50181"/>
    </source>
</evidence>
<dbReference type="InterPro" id="IPR036047">
    <property type="entry name" value="F-box-like_dom_sf"/>
</dbReference>
<name>A0A6A6FP73_9PEZI</name>
<dbReference type="InterPro" id="IPR001810">
    <property type="entry name" value="F-box_dom"/>
</dbReference>
<evidence type="ECO:0000313" key="4">
    <source>
        <dbReference type="Proteomes" id="UP000799539"/>
    </source>
</evidence>
<dbReference type="EMBL" id="ML992666">
    <property type="protein sequence ID" value="KAF2215211.1"/>
    <property type="molecule type" value="Genomic_DNA"/>
</dbReference>
<feature type="region of interest" description="Disordered" evidence="1">
    <location>
        <begin position="26"/>
        <end position="45"/>
    </location>
</feature>
<sequence length="277" mass="31487">MSYMGDKQCLLLRQISCRWRHLLDSLSSDGSRSRPEAQPRSTRPKTMFRVGLADLPPELLLEVISYLPASSLISFKLSSKQIYVSTPDPPANWLKTATDCQRLAAYRATRERKEALGGRRRCVHCGIVAPTRRFIGDAPLCKWHQARFMSSSIPRHMESSLKIRLLLLTRDKEDAVWIPIKRVYCAHERETIGWNMSKCSCNCDSCGHFEVECLVRLSPSMDSPQISEPTADGKSVSEEHWHAARSGWAARIYPREILGEPLAAYKKLVPIMHLESH</sequence>
<feature type="domain" description="F-box" evidence="2">
    <location>
        <begin position="49"/>
        <end position="96"/>
    </location>
</feature>
<protein>
    <recommendedName>
        <fullName evidence="2">F-box domain-containing protein</fullName>
    </recommendedName>
</protein>
<dbReference type="Proteomes" id="UP000799539">
    <property type="component" value="Unassembled WGS sequence"/>
</dbReference>
<dbReference type="SUPFAM" id="SSF81383">
    <property type="entry name" value="F-box domain"/>
    <property type="match status" value="1"/>
</dbReference>
<proteinExistence type="predicted"/>
<organism evidence="3 4">
    <name type="scientific">Cercospora zeae-maydis SCOH1-5</name>
    <dbReference type="NCBI Taxonomy" id="717836"/>
    <lineage>
        <taxon>Eukaryota</taxon>
        <taxon>Fungi</taxon>
        <taxon>Dikarya</taxon>
        <taxon>Ascomycota</taxon>
        <taxon>Pezizomycotina</taxon>
        <taxon>Dothideomycetes</taxon>
        <taxon>Dothideomycetidae</taxon>
        <taxon>Mycosphaerellales</taxon>
        <taxon>Mycosphaerellaceae</taxon>
        <taxon>Cercospora</taxon>
    </lineage>
</organism>
<dbReference type="AlphaFoldDB" id="A0A6A6FP73"/>
<gene>
    <name evidence="3" type="ORF">CERZMDRAFT_105060</name>
</gene>